<feature type="transmembrane region" description="Helical" evidence="7">
    <location>
        <begin position="290"/>
        <end position="317"/>
    </location>
</feature>
<dbReference type="GO" id="GO:0005886">
    <property type="term" value="C:plasma membrane"/>
    <property type="evidence" value="ECO:0007669"/>
    <property type="project" value="UniProtKB-SubCell"/>
</dbReference>
<evidence type="ECO:0000256" key="7">
    <source>
        <dbReference type="HAMAP-Rule" id="MF_00221"/>
    </source>
</evidence>
<evidence type="ECO:0000256" key="5">
    <source>
        <dbReference type="ARBA" id="ARBA00022989"/>
    </source>
</evidence>
<feature type="transmembrane region" description="Helical" evidence="7">
    <location>
        <begin position="338"/>
        <end position="356"/>
    </location>
</feature>
<comment type="caution">
    <text evidence="8">The sequence shown here is derived from an EMBL/GenBank/DDBJ whole genome shotgun (WGS) entry which is preliminary data.</text>
</comment>
<feature type="transmembrane region" description="Helical" evidence="7">
    <location>
        <begin position="240"/>
        <end position="270"/>
    </location>
</feature>
<sequence length="430" mass="45467">MHQSFRSVGVGDGGTLFRRFLAFLGPGYLVAVGYMDPGNWATSLAGGSEFGYTLLFAVLLSSLMAIVLQALCARLAIATGRDLAQACRDAYPKPVSVGLWILAELAIVATDLAEVIGTAIALKLLFGLPLEWGVIVTAFDVFVILWLQSRGFRYVEAFVATMILVIALCFVGQLLLAQPSIAAIFAGFLPSASIVTDERQLYLALGILGATVMPHNLYLHTGIVQTRAYREDEAGKREAIRFATIDSTLALGIALVVNASILILAAAAFHASGHGSVEDLEQAHSLLTPLLGAAIAPVLFAVALLASGLSSTVTATLAGQIVMEGFLRLRISPVVRRLITRGLAILPAAGIIIAYGEQSAGQLLIFSQVVLSLQLPFAVVPLVLMSRDRSKMGNFRAPIWLLAIAGAIATLIIVLNVKLVLDFVNSGFAG</sequence>
<keyword evidence="3 7" id="KW-0812">Transmembrane</keyword>
<dbReference type="PATRIC" id="fig|401562.4.peg.4123"/>
<evidence type="ECO:0000256" key="3">
    <source>
        <dbReference type="ARBA" id="ARBA00022692"/>
    </source>
</evidence>
<keyword evidence="7" id="KW-1003">Cell membrane</keyword>
<dbReference type="Pfam" id="PF01566">
    <property type="entry name" value="Nramp"/>
    <property type="match status" value="1"/>
</dbReference>
<protein>
    <recommendedName>
        <fullName evidence="7">Divalent metal cation transporter MntH</fullName>
    </recommendedName>
</protein>
<evidence type="ECO:0000256" key="6">
    <source>
        <dbReference type="ARBA" id="ARBA00023136"/>
    </source>
</evidence>
<feature type="transmembrane region" description="Helical" evidence="7">
    <location>
        <begin position="97"/>
        <end position="122"/>
    </location>
</feature>
<comment type="function">
    <text evidence="7">H(+)-stimulated, divalent metal cation uptake system.</text>
</comment>
<dbReference type="GO" id="GO:0005384">
    <property type="term" value="F:manganese ion transmembrane transporter activity"/>
    <property type="evidence" value="ECO:0007669"/>
    <property type="project" value="TreeGrafter"/>
</dbReference>
<feature type="transmembrane region" description="Helical" evidence="7">
    <location>
        <begin position="201"/>
        <end position="219"/>
    </location>
</feature>
<evidence type="ECO:0000313" key="9">
    <source>
        <dbReference type="Proteomes" id="UP000078529"/>
    </source>
</evidence>
<keyword evidence="5 7" id="KW-1133">Transmembrane helix</keyword>
<dbReference type="PANTHER" id="PTHR11706">
    <property type="entry name" value="SOLUTE CARRIER PROTEIN FAMILY 11 MEMBER"/>
    <property type="match status" value="1"/>
</dbReference>
<comment type="similarity">
    <text evidence="7">Belongs to the NRAMP family.</text>
</comment>
<feature type="transmembrane region" description="Helical" evidence="7">
    <location>
        <begin position="16"/>
        <end position="34"/>
    </location>
</feature>
<dbReference type="PRINTS" id="PR00447">
    <property type="entry name" value="NATRESASSCMP"/>
</dbReference>
<feature type="transmembrane region" description="Helical" evidence="7">
    <location>
        <begin position="397"/>
        <end position="421"/>
    </location>
</feature>
<dbReference type="HAMAP" id="MF_00221">
    <property type="entry name" value="NRAMP"/>
    <property type="match status" value="1"/>
</dbReference>
<dbReference type="GO" id="GO:0046872">
    <property type="term" value="F:metal ion binding"/>
    <property type="evidence" value="ECO:0007669"/>
    <property type="project" value="UniProtKB-UniRule"/>
</dbReference>
<reference evidence="8 9" key="1">
    <citation type="journal article" date="2016" name="Front. Microbiol.">
        <title>Genomic Resource of Rice Seed Associated Bacteria.</title>
        <authorList>
            <person name="Midha S."/>
            <person name="Bansal K."/>
            <person name="Sharma S."/>
            <person name="Kumar N."/>
            <person name="Patil P.P."/>
            <person name="Chaudhry V."/>
            <person name="Patil P.B."/>
        </authorList>
    </citation>
    <scope>NUCLEOTIDE SEQUENCE [LARGE SCALE GENOMIC DNA]</scope>
    <source>
        <strain evidence="8 9">NS365</strain>
    </source>
</reference>
<evidence type="ECO:0000256" key="1">
    <source>
        <dbReference type="ARBA" id="ARBA00004141"/>
    </source>
</evidence>
<gene>
    <name evidence="7" type="primary">mntH</name>
    <name evidence="8" type="ORF">NS365_20480</name>
</gene>
<evidence type="ECO:0000256" key="4">
    <source>
        <dbReference type="ARBA" id="ARBA00022847"/>
    </source>
</evidence>
<evidence type="ECO:0000313" key="8">
    <source>
        <dbReference type="EMBL" id="KTR02783.1"/>
    </source>
</evidence>
<comment type="subcellular location">
    <subcellularLocation>
        <location evidence="7">Cell membrane</location>
        <topology evidence="7">Multi-pass membrane protein</topology>
    </subcellularLocation>
    <subcellularLocation>
        <location evidence="1">Membrane</location>
        <topology evidence="1">Multi-pass membrane protein</topology>
    </subcellularLocation>
</comment>
<dbReference type="Proteomes" id="UP000078529">
    <property type="component" value="Unassembled WGS sequence"/>
</dbReference>
<keyword evidence="6 7" id="KW-0472">Membrane</keyword>
<dbReference type="NCBIfam" id="NF037982">
    <property type="entry name" value="Nramp_1"/>
    <property type="match status" value="1"/>
</dbReference>
<dbReference type="GO" id="GO:0034755">
    <property type="term" value="P:iron ion transmembrane transport"/>
    <property type="evidence" value="ECO:0007669"/>
    <property type="project" value="TreeGrafter"/>
</dbReference>
<feature type="transmembrane region" description="Helical" evidence="7">
    <location>
        <begin position="54"/>
        <end position="77"/>
    </location>
</feature>
<feature type="transmembrane region" description="Helical" evidence="7">
    <location>
        <begin position="128"/>
        <end position="147"/>
    </location>
</feature>
<dbReference type="GO" id="GO:0015293">
    <property type="term" value="F:symporter activity"/>
    <property type="evidence" value="ECO:0007669"/>
    <property type="project" value="UniProtKB-UniRule"/>
</dbReference>
<name>A0A175RHL7_9HYPH</name>
<dbReference type="EMBL" id="LDQA01000067">
    <property type="protein sequence ID" value="KTR02783.1"/>
    <property type="molecule type" value="Genomic_DNA"/>
</dbReference>
<keyword evidence="2 7" id="KW-0813">Transport</keyword>
<keyword evidence="4 7" id="KW-0769">Symport</keyword>
<evidence type="ECO:0000256" key="2">
    <source>
        <dbReference type="ARBA" id="ARBA00022448"/>
    </source>
</evidence>
<keyword evidence="9" id="KW-1185">Reference proteome</keyword>
<accession>A0A175RHL7</accession>
<keyword evidence="7" id="KW-0406">Ion transport</keyword>
<dbReference type="NCBIfam" id="NF001923">
    <property type="entry name" value="PRK00701.1"/>
    <property type="match status" value="1"/>
</dbReference>
<dbReference type="NCBIfam" id="TIGR01197">
    <property type="entry name" value="nramp"/>
    <property type="match status" value="1"/>
</dbReference>
<dbReference type="AlphaFoldDB" id="A0A175RHL7"/>
<dbReference type="GO" id="GO:0015086">
    <property type="term" value="F:cadmium ion transmembrane transporter activity"/>
    <property type="evidence" value="ECO:0007669"/>
    <property type="project" value="TreeGrafter"/>
</dbReference>
<organism evidence="8 9">
    <name type="scientific">Aureimonas ureilytica</name>
    <dbReference type="NCBI Taxonomy" id="401562"/>
    <lineage>
        <taxon>Bacteria</taxon>
        <taxon>Pseudomonadati</taxon>
        <taxon>Pseudomonadota</taxon>
        <taxon>Alphaproteobacteria</taxon>
        <taxon>Hyphomicrobiales</taxon>
        <taxon>Aurantimonadaceae</taxon>
        <taxon>Aureimonas</taxon>
    </lineage>
</organism>
<feature type="transmembrane region" description="Helical" evidence="7">
    <location>
        <begin position="159"/>
        <end position="189"/>
    </location>
</feature>
<dbReference type="InterPro" id="IPR001046">
    <property type="entry name" value="NRAMP_fam"/>
</dbReference>
<feature type="transmembrane region" description="Helical" evidence="7">
    <location>
        <begin position="362"/>
        <end position="385"/>
    </location>
</feature>
<dbReference type="PANTHER" id="PTHR11706:SF33">
    <property type="entry name" value="NATURAL RESISTANCE-ASSOCIATED MACROPHAGE PROTEIN 2"/>
    <property type="match status" value="1"/>
</dbReference>
<proteinExistence type="inferred from homology"/>